<feature type="region of interest" description="Disordered" evidence="1">
    <location>
        <begin position="440"/>
        <end position="479"/>
    </location>
</feature>
<feature type="region of interest" description="Disordered" evidence="1">
    <location>
        <begin position="312"/>
        <end position="356"/>
    </location>
</feature>
<dbReference type="GO" id="GO:0046856">
    <property type="term" value="P:phosphatidylinositol dephosphorylation"/>
    <property type="evidence" value="ECO:0007669"/>
    <property type="project" value="InterPro"/>
</dbReference>
<gene>
    <name evidence="3" type="ORF">FCIRC_468</name>
</gene>
<evidence type="ECO:0000259" key="2">
    <source>
        <dbReference type="SMART" id="SM00128"/>
    </source>
</evidence>
<evidence type="ECO:0000313" key="4">
    <source>
        <dbReference type="Proteomes" id="UP000572754"/>
    </source>
</evidence>
<dbReference type="InterPro" id="IPR047078">
    <property type="entry name" value="RhoGAP_OCRL1"/>
</dbReference>
<dbReference type="CDD" id="cd04380">
    <property type="entry name" value="RhoGAP_OCRL1"/>
    <property type="match status" value="1"/>
</dbReference>
<dbReference type="Pfam" id="PF22669">
    <property type="entry name" value="Exo_endo_phos2"/>
    <property type="match status" value="2"/>
</dbReference>
<dbReference type="AlphaFoldDB" id="A0A8H5XCZ0"/>
<evidence type="ECO:0000256" key="1">
    <source>
        <dbReference type="SAM" id="MobiDB-lite"/>
    </source>
</evidence>
<dbReference type="PANTHER" id="PTHR11200">
    <property type="entry name" value="INOSITOL 5-PHOSPHATASE"/>
    <property type="match status" value="1"/>
</dbReference>
<comment type="caution">
    <text evidence="3">The sequence shown here is derived from an EMBL/GenBank/DDBJ whole genome shotgun (WGS) entry which is preliminary data.</text>
</comment>
<dbReference type="Gene3D" id="2.60.40.10">
    <property type="entry name" value="Immunoglobulins"/>
    <property type="match status" value="1"/>
</dbReference>
<name>A0A8H5XCZ0_FUSCI</name>
<feature type="compositionally biased region" description="Acidic residues" evidence="1">
    <location>
        <begin position="340"/>
        <end position="350"/>
    </location>
</feature>
<reference evidence="3 4" key="2">
    <citation type="submission" date="2020-05" db="EMBL/GenBank/DDBJ databases">
        <title>Identification and distribution of gene clusters putatively required for synthesis of sphingolipid metabolism inhibitors in phylogenetically diverse species of the filamentous fungus Fusarium.</title>
        <authorList>
            <person name="Kim H.-S."/>
            <person name="Busman M."/>
            <person name="Brown D.W."/>
            <person name="Divon H."/>
            <person name="Uhlig S."/>
            <person name="Proctor R.H."/>
        </authorList>
    </citation>
    <scope>NUCLEOTIDE SEQUENCE [LARGE SCALE GENOMIC DNA]</scope>
    <source>
        <strain evidence="3 4">NRRL 25331</strain>
    </source>
</reference>
<dbReference type="Proteomes" id="UP000572754">
    <property type="component" value="Unassembled WGS sequence"/>
</dbReference>
<proteinExistence type="predicted"/>
<feature type="compositionally biased region" description="Acidic residues" evidence="1">
    <location>
        <begin position="453"/>
        <end position="470"/>
    </location>
</feature>
<dbReference type="InterPro" id="IPR000300">
    <property type="entry name" value="IPPc"/>
</dbReference>
<sequence length="969" mass="107674">MADENDQSPGSELGDPTSTTPQSLAKAVHARRSEFVRPHSLKVKIGTWNVAACTGTDKDLATWFTHGEGLDQQLTSLNLSQNSAVETDDKDNGSSKPHLTAGGDIGLYVLGLQEIVDLNTTKEYMNRAVYTDTSVMDKWKAALEAALPQGYELVTAEQMTGLLLLVYASPEITPTISNVSTKQVGTGLLGYFGNKGAVTTRLLLGETTRMVFINSHLASGAGSSYLDRRCWDVGQVLSRTQFEPIVHSGVEEDEGEKIGDEDLAFWFGDLNFRLDGIPGDDIRRLLTLHARGEYGTDEDSKPLDERGVIVMKGSDSDDESSTRVSLHSREESFDTASDLPDPDDFPEDPSQDPTSLQATIDSLLPHDQLRRVIKQRKAFHDGWQEGAITFLPTYKYDIGTVGLFDTSEKQRAPSWCDRILFRTRKDKQDYETKIKDEEEAKKKDAEMKSRGLEEDEDVLFSYDPDADGEDPMSSTDTLGYDEYEDNDDPEAEELVTKEGFHDRIHLEIYTSHQRITSSDHKPITSIFTLDYDAVVPELKAKIHAEVARELDRAENEGRPGITVVVEGSDGNEENIVDFGKVTPLEKQIRHLTVANTGSVPATFSFVTKPTTEDGDDAIPVWLKTTFLSADEESQEPLGETVTLEPGETALVLLELQVSAISHIRALNEARAKIEEVLVLRIEDGRDHFIPVRGTWQPSCVGRSIAELIRIPDGGIRKFVEKTGIKGAIAYDSDIHCSAPKELFKLTEVVQTLVERSLAESTMLEEEVLPRDPGWPLESSTWRVREADMQDAKVKLVSALDNDASLLDALPLEWPASFKLEAVSSILLLFLESLTDGLIPTQLWAKISTSLPNVTSLPMTAWPDTKTQVLDILSSAPNHNIAFVFLTATLSRAASELTPVTNEPKGGLSRRLSFRRGNAEDEDTKKRKMRERRYAEIVGPLVCRVDEKEKGSRDRARTVVEMFIRRDERS</sequence>
<dbReference type="InterPro" id="IPR013783">
    <property type="entry name" value="Ig-like_fold"/>
</dbReference>
<dbReference type="InterPro" id="IPR046985">
    <property type="entry name" value="IP5"/>
</dbReference>
<dbReference type="Pfam" id="PF21310">
    <property type="entry name" value="OCRL-like_ASH"/>
    <property type="match status" value="1"/>
</dbReference>
<feature type="region of interest" description="Disordered" evidence="1">
    <location>
        <begin position="900"/>
        <end position="927"/>
    </location>
</feature>
<feature type="region of interest" description="Disordered" evidence="1">
    <location>
        <begin position="1"/>
        <end position="23"/>
    </location>
</feature>
<feature type="compositionally biased region" description="Basic and acidic residues" evidence="1">
    <location>
        <begin position="440"/>
        <end position="452"/>
    </location>
</feature>
<keyword evidence="4" id="KW-1185">Reference proteome</keyword>
<dbReference type="PANTHER" id="PTHR11200:SF300">
    <property type="entry name" value="TYPE II INOSITOL 1,4,5-TRISPHOSPHATE 5-PHOSPHATASE"/>
    <property type="match status" value="1"/>
</dbReference>
<dbReference type="InterPro" id="IPR048869">
    <property type="entry name" value="OCRL-1_2_ASH"/>
</dbReference>
<evidence type="ECO:0000313" key="3">
    <source>
        <dbReference type="EMBL" id="KAF5691353.1"/>
    </source>
</evidence>
<accession>A0A8H5XCZ0</accession>
<reference evidence="4" key="1">
    <citation type="journal article" date="2020" name="BMC Genomics">
        <title>Correction to: Identification and distribution of gene clusters required for synthesis of sphingolipid metabolism inhibitors in diverse species of the filamentous fungus Fusarium.</title>
        <authorList>
            <person name="Kim H.S."/>
            <person name="Lohmar J.M."/>
            <person name="Busman M."/>
            <person name="Brown D.W."/>
            <person name="Naumann T.A."/>
            <person name="Divon H.H."/>
            <person name="Lysoe E."/>
            <person name="Uhlig S."/>
            <person name="Proctor R.H."/>
        </authorList>
    </citation>
    <scope>NUCLEOTIDE SEQUENCE [LARGE SCALE GENOMIC DNA]</scope>
    <source>
        <strain evidence="4">NRRL 25331</strain>
    </source>
</reference>
<feature type="domain" description="Inositol polyphosphate-related phosphatase" evidence="2">
    <location>
        <begin position="39"/>
        <end position="444"/>
    </location>
</feature>
<dbReference type="SUPFAM" id="SSF56219">
    <property type="entry name" value="DNase I-like"/>
    <property type="match status" value="1"/>
</dbReference>
<protein>
    <submittedName>
        <fullName evidence="3">Inositol polyphosphate 5-phosphatase ocrl-1</fullName>
    </submittedName>
</protein>
<dbReference type="InterPro" id="IPR036691">
    <property type="entry name" value="Endo/exonu/phosph_ase_sf"/>
</dbReference>
<dbReference type="EMBL" id="JAAQPE010000020">
    <property type="protein sequence ID" value="KAF5691353.1"/>
    <property type="molecule type" value="Genomic_DNA"/>
</dbReference>
<dbReference type="GO" id="GO:0004439">
    <property type="term" value="F:phosphatidylinositol-4,5-bisphosphate 5-phosphatase activity"/>
    <property type="evidence" value="ECO:0007669"/>
    <property type="project" value="TreeGrafter"/>
</dbReference>
<dbReference type="Gene3D" id="3.60.10.10">
    <property type="entry name" value="Endonuclease/exonuclease/phosphatase"/>
    <property type="match status" value="1"/>
</dbReference>
<dbReference type="SMART" id="SM00128">
    <property type="entry name" value="IPPc"/>
    <property type="match status" value="1"/>
</dbReference>
<organism evidence="3 4">
    <name type="scientific">Fusarium circinatum</name>
    <name type="common">Pitch canker fungus</name>
    <name type="synonym">Gibberella circinata</name>
    <dbReference type="NCBI Taxonomy" id="48490"/>
    <lineage>
        <taxon>Eukaryota</taxon>
        <taxon>Fungi</taxon>
        <taxon>Dikarya</taxon>
        <taxon>Ascomycota</taxon>
        <taxon>Pezizomycotina</taxon>
        <taxon>Sordariomycetes</taxon>
        <taxon>Hypocreomycetidae</taxon>
        <taxon>Hypocreales</taxon>
        <taxon>Nectriaceae</taxon>
        <taxon>Fusarium</taxon>
        <taxon>Fusarium fujikuroi species complex</taxon>
    </lineage>
</organism>